<dbReference type="PANTHER" id="PTHR47773:SF1">
    <property type="entry name" value="C2H2-TYPE DOMAIN-CONTAINING PROTEIN"/>
    <property type="match status" value="1"/>
</dbReference>
<accession>A0ABD1KW42</accession>
<feature type="region of interest" description="Disordered" evidence="1">
    <location>
        <begin position="267"/>
        <end position="309"/>
    </location>
</feature>
<feature type="region of interest" description="Disordered" evidence="1">
    <location>
        <begin position="1022"/>
        <end position="1083"/>
    </location>
</feature>
<feature type="domain" description="DUF6729" evidence="2">
    <location>
        <begin position="390"/>
        <end position="560"/>
    </location>
</feature>
<comment type="caution">
    <text evidence="3">The sequence shown here is derived from an EMBL/GenBank/DDBJ whole genome shotgun (WGS) entry which is preliminary data.</text>
</comment>
<evidence type="ECO:0000313" key="3">
    <source>
        <dbReference type="EMBL" id="KAL2103171.1"/>
    </source>
</evidence>
<feature type="region of interest" description="Disordered" evidence="1">
    <location>
        <begin position="323"/>
        <end position="345"/>
    </location>
</feature>
<keyword evidence="4" id="KW-1185">Reference proteome</keyword>
<proteinExistence type="predicted"/>
<gene>
    <name evidence="3" type="ORF">ACEWY4_000039</name>
</gene>
<evidence type="ECO:0000313" key="4">
    <source>
        <dbReference type="Proteomes" id="UP001591681"/>
    </source>
</evidence>
<dbReference type="InterPro" id="IPR046616">
    <property type="entry name" value="DUF6729"/>
</dbReference>
<feature type="compositionally biased region" description="Pro residues" evidence="1">
    <location>
        <begin position="1247"/>
        <end position="1259"/>
    </location>
</feature>
<dbReference type="EMBL" id="JBHFQA010000001">
    <property type="protein sequence ID" value="KAL2103171.1"/>
    <property type="molecule type" value="Genomic_DNA"/>
</dbReference>
<dbReference type="Proteomes" id="UP001591681">
    <property type="component" value="Unassembled WGS sequence"/>
</dbReference>
<name>A0ABD1KW42_9TELE</name>
<feature type="region of interest" description="Disordered" evidence="1">
    <location>
        <begin position="1110"/>
        <end position="1129"/>
    </location>
</feature>
<dbReference type="Pfam" id="PF20499">
    <property type="entry name" value="DUF6729"/>
    <property type="match status" value="1"/>
</dbReference>
<dbReference type="PANTHER" id="PTHR47773">
    <property type="entry name" value="SI:DKEY-9I5.2-RELATED"/>
    <property type="match status" value="1"/>
</dbReference>
<feature type="region of interest" description="Disordered" evidence="1">
    <location>
        <begin position="1276"/>
        <end position="1298"/>
    </location>
</feature>
<organism evidence="3 4">
    <name type="scientific">Coilia grayii</name>
    <name type="common">Gray's grenadier anchovy</name>
    <dbReference type="NCBI Taxonomy" id="363190"/>
    <lineage>
        <taxon>Eukaryota</taxon>
        <taxon>Metazoa</taxon>
        <taxon>Chordata</taxon>
        <taxon>Craniata</taxon>
        <taxon>Vertebrata</taxon>
        <taxon>Euteleostomi</taxon>
        <taxon>Actinopterygii</taxon>
        <taxon>Neopterygii</taxon>
        <taxon>Teleostei</taxon>
        <taxon>Clupei</taxon>
        <taxon>Clupeiformes</taxon>
        <taxon>Clupeoidei</taxon>
        <taxon>Engraulidae</taxon>
        <taxon>Coilinae</taxon>
        <taxon>Coilia</taxon>
    </lineage>
</organism>
<feature type="compositionally biased region" description="Polar residues" evidence="1">
    <location>
        <begin position="323"/>
        <end position="332"/>
    </location>
</feature>
<feature type="region of interest" description="Disordered" evidence="1">
    <location>
        <begin position="1243"/>
        <end position="1262"/>
    </location>
</feature>
<sequence length="1461" mass="164024">MEKKVVFFPGRMTVVFRKGPRGFLLQDPSAEARRIKDNPALQDRSAPMREDRVHQNALAEVRRRGGDASDRMEVRGDYVLQFGKYKGKVFRWLLQNDVGYTLYLIKSLDKEEAAGICMGEGHAKDSLQSFVKYAQSFPEIQAVLAYEASRVGAAVASSESDQLVGFGSRAKSTWKEIWDSRADGYAAFIIRQNCTPGTRMFKLQQYLRKRQQEEDASGAAGKAPVMDEDEELERAMLSMSPSKQQMQSGMVPVAGPAAAPAVPVVSPGVSSGAKTVPSAALSRPDTASTLQASPVDVPAPPSVRKKTPVPLPPELAFLAKETTGPTATQRPESAQAPSAQPPAPVPLPGRDYDISNWGCSHAQKEWMKTELESLGLWPGSRPVRNPGNVISLWRHPPQPELIDTVAELPSPNFFQLHPFFIWKPENNIMARLRNNYVLPCLHGCLRPQVVSSGVGRPRVIVGTGGQYYILSSRLTCKVCRKTWFADNPQWLEKLPKRFTHLLPAFLTYKKAICKTVMDELRRSGKSPTDMANQVNELMHLKYERAHLAYLLAIKNVRDAEAGVYGQRTLGQFLEKERMAPREFGSYGDADGWCGVSVSAHYLTDCLLDEYRRQESSISTLLQGTFGRVFRSDHTRKVARKVTLASGVMSSYAIMNENWMVVSWVMVQSETEKSLGPMYSGMAKRYEDAGVEKACFHWMDRDCCAPFRIPDTIRGEHMHWDAWKTTPAIVAWATSGRLENSCASRLQYNPAIGVKLDLFHCMRRFSRECTSEHHPLYATFCQMLSAAFTVVDQEDFKNLQDAYVFCGIHPPNPTKKHTREHCRTKVPQPEELLDRVEKVFKHFHLATDPDNVPLFKPSMLKMWRIQRVHILRGCLSDPELGQGIMYRHGGTLQLNHVPGEGAKVPVWIPVRGTSQQEGYHFHQAQWVTGTQVSPELFQAQGMTGVARWNFQRLVSLKLPDIVLPAVFDPALMVDLNATMKEVTKKEKYPALHLSGRDTGERFGLEYREPGCRPVPLDWDKHRTQRRDEPAPPAPPSPVRASSPVLFPERTPSPVPTPVHTPAPPADVTPSYSSASAAGPAPSAGHPAVALLKREIFTEEEQVPGTAMGVSRALPLPQRSSPRSARTGPVKTGGRVFVLDHSRWTPPMKDAIDSLLQKHRGEKDLLKLVDQEYADMVRLSATDPNSLLHPTTRLHISRYVKHVAKQLNTSSSLNTSQERVLETQQLWHSLTEGSDTTTVPVVTLEPSLVSPPPPPPPPPALSTPLTQESIESMVRGIVEQQQRQQQQQQQPEQKKKQTKTCLACGQPKSRYQTDGSTVHFFYQQGSVRYFYCSKRVHDTYAAEGLSDPLMSFEDFARTEFFSREVDATKQRVAEKAEKRKRPAPQQGPVGRLCRFCRMELKQGPNSPHVHTAFPGVAGKYIYCPSKVFSVYRDKGMTKEMNWKEFQQSPFYEAERKRWVEERK</sequence>
<feature type="compositionally biased region" description="Pro residues" evidence="1">
    <location>
        <begin position="1049"/>
        <end position="1065"/>
    </location>
</feature>
<evidence type="ECO:0000256" key="1">
    <source>
        <dbReference type="SAM" id="MobiDB-lite"/>
    </source>
</evidence>
<feature type="compositionally biased region" description="Low complexity" evidence="1">
    <location>
        <begin position="1278"/>
        <end position="1289"/>
    </location>
</feature>
<protein>
    <recommendedName>
        <fullName evidence="2">DUF6729 domain-containing protein</fullName>
    </recommendedName>
</protein>
<reference evidence="3 4" key="1">
    <citation type="submission" date="2024-09" db="EMBL/GenBank/DDBJ databases">
        <title>A chromosome-level genome assembly of Gray's grenadier anchovy, Coilia grayii.</title>
        <authorList>
            <person name="Fu Z."/>
        </authorList>
    </citation>
    <scope>NUCLEOTIDE SEQUENCE [LARGE SCALE GENOMIC DNA]</scope>
    <source>
        <strain evidence="3">G4</strain>
        <tissue evidence="3">Muscle</tissue>
    </source>
</reference>
<evidence type="ECO:0000259" key="2">
    <source>
        <dbReference type="Pfam" id="PF20499"/>
    </source>
</evidence>
<feature type="compositionally biased region" description="Low complexity" evidence="1">
    <location>
        <begin position="1066"/>
        <end position="1083"/>
    </location>
</feature>